<evidence type="ECO:0000256" key="1">
    <source>
        <dbReference type="SAM" id="Phobius"/>
    </source>
</evidence>
<dbReference type="RefSeq" id="WP_285762285.1">
    <property type="nucleotide sequence ID" value="NZ_BSYJ01000001.1"/>
</dbReference>
<dbReference type="Proteomes" id="UP001224392">
    <property type="component" value="Unassembled WGS sequence"/>
</dbReference>
<name>A0ABQ6LUL2_9GAMM</name>
<sequence>MQSSTILSFPELTTEAQRGRAARRASAIGRIVFLDLPFLVIATLVVFSGSWFAGSAAACS</sequence>
<gene>
    <name evidence="2" type="ORF">MNKW57_00760</name>
</gene>
<reference evidence="2 3" key="1">
    <citation type="submission" date="2023-04" db="EMBL/GenBank/DDBJ databases">
        <title>Marinobulbifer ophiurae gen. nov., sp. Nov., isolate from tissue of brittle star Ophioplocus japonicus.</title>
        <authorList>
            <person name="Kawano K."/>
            <person name="Sawayama S."/>
            <person name="Nakagawa S."/>
        </authorList>
    </citation>
    <scope>NUCLEOTIDE SEQUENCE [LARGE SCALE GENOMIC DNA]</scope>
    <source>
        <strain evidence="2 3">NKW57</strain>
    </source>
</reference>
<protein>
    <submittedName>
        <fullName evidence="2">Uncharacterized protein</fullName>
    </submittedName>
</protein>
<evidence type="ECO:0000313" key="2">
    <source>
        <dbReference type="EMBL" id="GMG85755.1"/>
    </source>
</evidence>
<keyword evidence="1" id="KW-1133">Transmembrane helix</keyword>
<keyword evidence="3" id="KW-1185">Reference proteome</keyword>
<proteinExistence type="predicted"/>
<evidence type="ECO:0000313" key="3">
    <source>
        <dbReference type="Proteomes" id="UP001224392"/>
    </source>
</evidence>
<feature type="transmembrane region" description="Helical" evidence="1">
    <location>
        <begin position="27"/>
        <end position="53"/>
    </location>
</feature>
<dbReference type="EMBL" id="BSYJ01000001">
    <property type="protein sequence ID" value="GMG85755.1"/>
    <property type="molecule type" value="Genomic_DNA"/>
</dbReference>
<organism evidence="2 3">
    <name type="scientific">Biformimicrobium ophioploci</name>
    <dbReference type="NCBI Taxonomy" id="3036711"/>
    <lineage>
        <taxon>Bacteria</taxon>
        <taxon>Pseudomonadati</taxon>
        <taxon>Pseudomonadota</taxon>
        <taxon>Gammaproteobacteria</taxon>
        <taxon>Cellvibrionales</taxon>
        <taxon>Microbulbiferaceae</taxon>
        <taxon>Biformimicrobium</taxon>
    </lineage>
</organism>
<comment type="caution">
    <text evidence="2">The sequence shown here is derived from an EMBL/GenBank/DDBJ whole genome shotgun (WGS) entry which is preliminary data.</text>
</comment>
<keyword evidence="1" id="KW-0472">Membrane</keyword>
<accession>A0ABQ6LUL2</accession>
<keyword evidence="1" id="KW-0812">Transmembrane</keyword>